<keyword evidence="1" id="KW-0547">Nucleotide-binding</keyword>
<evidence type="ECO:0008006" key="5">
    <source>
        <dbReference type="Google" id="ProtNLM"/>
    </source>
</evidence>
<dbReference type="EMBL" id="JAEFCI010012045">
    <property type="protein sequence ID" value="KAG5456242.1"/>
    <property type="molecule type" value="Genomic_DNA"/>
</dbReference>
<accession>A0A8H7ZNN9</accession>
<name>A0A8H7ZNN9_9FUNG</name>
<keyword evidence="2" id="KW-0067">ATP-binding</keyword>
<dbReference type="AlphaFoldDB" id="A0A8H7ZNN9"/>
<dbReference type="GO" id="GO:0004467">
    <property type="term" value="F:long-chain fatty acid-CoA ligase activity"/>
    <property type="evidence" value="ECO:0007669"/>
    <property type="project" value="TreeGrafter"/>
</dbReference>
<evidence type="ECO:0000313" key="3">
    <source>
        <dbReference type="EMBL" id="KAG5456242.1"/>
    </source>
</evidence>
<dbReference type="GO" id="GO:0016020">
    <property type="term" value="C:membrane"/>
    <property type="evidence" value="ECO:0007669"/>
    <property type="project" value="TreeGrafter"/>
</dbReference>
<sequence length="262" mass="28820">MLRNLTKPGFLDSLEFKLVDVPEMSYLSTDKPRPRGELCLRGYSVFNGYLKDPKRTAEAIDPEGWLHTGDIAEVCERGTLTIIDRKKNIFKLAQGEYVAPEKIEGVLQLCPLVAQVFVHGDSLRDTLVAVVVPEPESFAAWAAGVDSASGRRHRATADVARDPVVRKALLKKLDEACVAQKLRGYARAPAAETSGAGSVSFRPAQLAKLPAHRLLFFFSFFFCSPHGARVGGGRFEFVKHVYIELVPFSVENFLTPTVSPSS</sequence>
<dbReference type="GO" id="GO:0005524">
    <property type="term" value="F:ATP binding"/>
    <property type="evidence" value="ECO:0007669"/>
    <property type="project" value="UniProtKB-KW"/>
</dbReference>
<evidence type="ECO:0000313" key="4">
    <source>
        <dbReference type="Proteomes" id="UP000673691"/>
    </source>
</evidence>
<dbReference type="OrthoDB" id="1700726at2759"/>
<keyword evidence="4" id="KW-1185">Reference proteome</keyword>
<dbReference type="PANTHER" id="PTHR43272:SF33">
    <property type="entry name" value="AMP-BINDING DOMAIN-CONTAINING PROTEIN-RELATED"/>
    <property type="match status" value="1"/>
</dbReference>
<comment type="caution">
    <text evidence="3">The sequence shown here is derived from an EMBL/GenBank/DDBJ whole genome shotgun (WGS) entry which is preliminary data.</text>
</comment>
<evidence type="ECO:0000256" key="2">
    <source>
        <dbReference type="ARBA" id="ARBA00022840"/>
    </source>
</evidence>
<dbReference type="Gene3D" id="3.40.50.12780">
    <property type="entry name" value="N-terminal domain of ligase-like"/>
    <property type="match status" value="1"/>
</dbReference>
<dbReference type="InterPro" id="IPR042099">
    <property type="entry name" value="ANL_N_sf"/>
</dbReference>
<proteinExistence type="predicted"/>
<dbReference type="GO" id="GO:0005783">
    <property type="term" value="C:endoplasmic reticulum"/>
    <property type="evidence" value="ECO:0007669"/>
    <property type="project" value="TreeGrafter"/>
</dbReference>
<dbReference type="SUPFAM" id="SSF56801">
    <property type="entry name" value="Acetyl-CoA synthetase-like"/>
    <property type="match status" value="1"/>
</dbReference>
<gene>
    <name evidence="3" type="ORF">BJ554DRAFT_4069</name>
</gene>
<protein>
    <recommendedName>
        <fullName evidence="5">AMP-dependent synthetase/ligase domain-containing protein</fullName>
    </recommendedName>
</protein>
<reference evidence="3 4" key="1">
    <citation type="journal article" name="Sci. Rep.">
        <title>Genome-scale phylogenetic analyses confirm Olpidium as the closest living zoosporic fungus to the non-flagellated, terrestrial fungi.</title>
        <authorList>
            <person name="Chang Y."/>
            <person name="Rochon D."/>
            <person name="Sekimoto S."/>
            <person name="Wang Y."/>
            <person name="Chovatia M."/>
            <person name="Sandor L."/>
            <person name="Salamov A."/>
            <person name="Grigoriev I.V."/>
            <person name="Stajich J.E."/>
            <person name="Spatafora J.W."/>
        </authorList>
    </citation>
    <scope>NUCLEOTIDE SEQUENCE [LARGE SCALE GENOMIC DNA]</scope>
    <source>
        <strain evidence="3">S191</strain>
    </source>
</reference>
<dbReference type="Proteomes" id="UP000673691">
    <property type="component" value="Unassembled WGS sequence"/>
</dbReference>
<evidence type="ECO:0000256" key="1">
    <source>
        <dbReference type="ARBA" id="ARBA00022741"/>
    </source>
</evidence>
<dbReference type="PANTHER" id="PTHR43272">
    <property type="entry name" value="LONG-CHAIN-FATTY-ACID--COA LIGASE"/>
    <property type="match status" value="1"/>
</dbReference>
<organism evidence="3 4">
    <name type="scientific">Olpidium bornovanus</name>
    <dbReference type="NCBI Taxonomy" id="278681"/>
    <lineage>
        <taxon>Eukaryota</taxon>
        <taxon>Fungi</taxon>
        <taxon>Fungi incertae sedis</taxon>
        <taxon>Olpidiomycota</taxon>
        <taxon>Olpidiomycotina</taxon>
        <taxon>Olpidiomycetes</taxon>
        <taxon>Olpidiales</taxon>
        <taxon>Olpidiaceae</taxon>
        <taxon>Olpidium</taxon>
    </lineage>
</organism>